<name>A0AAJ0G8W1_9PEZI</name>
<sequence>MNPNIPNNSHKRSNSGSNFSPPKRVAGGSSSFQGNAQQAQPHVQAGSSEKGKGREQSPMRSAAETRPRSRASTPQEPSLTALEPEGWAEWFERQTAEGFDWTAYIQETMPEALNQQPRARSGTPQVQSDELSGPGVPSPAIEQSWMVLSPGGEHFQSIEPQAPVENQHATVGPTPSQPGIDTGLSQPKAAEWKPPFEALLQWHMHLGRSLIQREIDDDRKTLEARPEFLERRDTLAERCSAKDWGFAWGEKIEVRESFQPLANILERLEVGTKPGAATNQTTSVREFRRNVSGLHGPGPNIRFNHSHRQKPCELLGNLQGKCNCGVSTLVDMTCNVLDGVIVLLETIAPTFAHHGQANPGYPPVQPCVTDISTIIHSQWQENHAIQAPSLVGGLQIDNPGVHLWQHGTDYRNYPYAIKGPVSVGPEWSDWLNYVVISGVKDQASLALILHCLEIRGEDPKEIPKWEGRQTFQLGHWAFYALLSLPRVQDVVWSLVMYKDTYSHKMVKSITIFQPVRTDPSDDDEGYYQTSDWPALLLEIIPWNAKKRDAARELEKLWSVSDDTAIGTPPNIKCAQIAS</sequence>
<feature type="compositionally biased region" description="Polar residues" evidence="1">
    <location>
        <begin position="1"/>
        <end position="20"/>
    </location>
</feature>
<evidence type="ECO:0000256" key="1">
    <source>
        <dbReference type="SAM" id="MobiDB-lite"/>
    </source>
</evidence>
<evidence type="ECO:0000313" key="2">
    <source>
        <dbReference type="EMBL" id="KAK3048495.1"/>
    </source>
</evidence>
<feature type="compositionally biased region" description="Polar residues" evidence="1">
    <location>
        <begin position="28"/>
        <end position="47"/>
    </location>
</feature>
<organism evidence="2 3">
    <name type="scientific">Extremus antarcticus</name>
    <dbReference type="NCBI Taxonomy" id="702011"/>
    <lineage>
        <taxon>Eukaryota</taxon>
        <taxon>Fungi</taxon>
        <taxon>Dikarya</taxon>
        <taxon>Ascomycota</taxon>
        <taxon>Pezizomycotina</taxon>
        <taxon>Dothideomycetes</taxon>
        <taxon>Dothideomycetidae</taxon>
        <taxon>Mycosphaerellales</taxon>
        <taxon>Extremaceae</taxon>
        <taxon>Extremus</taxon>
    </lineage>
</organism>
<feature type="compositionally biased region" description="Basic and acidic residues" evidence="1">
    <location>
        <begin position="49"/>
        <end position="67"/>
    </location>
</feature>
<evidence type="ECO:0000313" key="3">
    <source>
        <dbReference type="Proteomes" id="UP001271007"/>
    </source>
</evidence>
<gene>
    <name evidence="2" type="ORF">LTR09_010159</name>
</gene>
<feature type="region of interest" description="Disordered" evidence="1">
    <location>
        <begin position="113"/>
        <end position="136"/>
    </location>
</feature>
<accession>A0AAJ0G8W1</accession>
<proteinExistence type="predicted"/>
<dbReference type="Proteomes" id="UP001271007">
    <property type="component" value="Unassembled WGS sequence"/>
</dbReference>
<protein>
    <submittedName>
        <fullName evidence="2">Uncharacterized protein</fullName>
    </submittedName>
</protein>
<reference evidence="2" key="1">
    <citation type="submission" date="2023-04" db="EMBL/GenBank/DDBJ databases">
        <title>Black Yeasts Isolated from many extreme environments.</title>
        <authorList>
            <person name="Coleine C."/>
            <person name="Stajich J.E."/>
            <person name="Selbmann L."/>
        </authorList>
    </citation>
    <scope>NUCLEOTIDE SEQUENCE</scope>
    <source>
        <strain evidence="2">CCFEE 5312</strain>
    </source>
</reference>
<dbReference type="AlphaFoldDB" id="A0AAJ0G8W1"/>
<feature type="region of interest" description="Disordered" evidence="1">
    <location>
        <begin position="1"/>
        <end position="87"/>
    </location>
</feature>
<comment type="caution">
    <text evidence="2">The sequence shown here is derived from an EMBL/GenBank/DDBJ whole genome shotgun (WGS) entry which is preliminary data.</text>
</comment>
<dbReference type="EMBL" id="JAWDJX010000048">
    <property type="protein sequence ID" value="KAK3048495.1"/>
    <property type="molecule type" value="Genomic_DNA"/>
</dbReference>
<keyword evidence="3" id="KW-1185">Reference proteome</keyword>
<feature type="compositionally biased region" description="Polar residues" evidence="1">
    <location>
        <begin position="113"/>
        <end position="130"/>
    </location>
</feature>